<name>A0A170PSZ7_9ZZZZ</name>
<dbReference type="CDD" id="cd02440">
    <property type="entry name" value="AdoMet_MTases"/>
    <property type="match status" value="1"/>
</dbReference>
<evidence type="ECO:0000259" key="1">
    <source>
        <dbReference type="Pfam" id="PF13649"/>
    </source>
</evidence>
<evidence type="ECO:0000313" key="2">
    <source>
        <dbReference type="EMBL" id="CUS55742.1"/>
    </source>
</evidence>
<dbReference type="GO" id="GO:0032259">
    <property type="term" value="P:methylation"/>
    <property type="evidence" value="ECO:0007669"/>
    <property type="project" value="UniProtKB-KW"/>
</dbReference>
<dbReference type="GO" id="GO:0008168">
    <property type="term" value="F:methyltransferase activity"/>
    <property type="evidence" value="ECO:0007669"/>
    <property type="project" value="UniProtKB-KW"/>
</dbReference>
<keyword evidence="2" id="KW-0808">Transferase</keyword>
<dbReference type="InterPro" id="IPR029063">
    <property type="entry name" value="SAM-dependent_MTases_sf"/>
</dbReference>
<dbReference type="PANTHER" id="PTHR44068:SF11">
    <property type="entry name" value="GERANYL DIPHOSPHATE 2-C-METHYLTRANSFERASE"/>
    <property type="match status" value="1"/>
</dbReference>
<protein>
    <submittedName>
        <fullName evidence="2">Probable sterol methyltransferase</fullName>
    </submittedName>
</protein>
<dbReference type="InterPro" id="IPR050447">
    <property type="entry name" value="Erg6_SMT_methyltransf"/>
</dbReference>
<dbReference type="EMBL" id="CZQD01000009">
    <property type="protein sequence ID" value="CUS55742.1"/>
    <property type="molecule type" value="Genomic_DNA"/>
</dbReference>
<dbReference type="AlphaFoldDB" id="A0A170PSZ7"/>
<dbReference type="InterPro" id="IPR041698">
    <property type="entry name" value="Methyltransf_25"/>
</dbReference>
<keyword evidence="2" id="KW-0489">Methyltransferase</keyword>
<reference evidence="2" key="1">
    <citation type="submission" date="2015-10" db="EMBL/GenBank/DDBJ databases">
        <authorList>
            <person name="Gilbert D.G."/>
        </authorList>
    </citation>
    <scope>NUCLEOTIDE SEQUENCE</scope>
</reference>
<dbReference type="Pfam" id="PF13649">
    <property type="entry name" value="Methyltransf_25"/>
    <property type="match status" value="1"/>
</dbReference>
<sequence>MTLNEQIAAHYRHGDLLQAIEDGLSNLGLGPNRVTVDDLGPVDEFHIGGRVASTHFLDQLDINAGMTVLDVGCGLGGGARFAAATYEAQVTGIDLTPEYVETGQVLCDWVGLSDRVSLRQGSALSMPFPDREFQRAYMMHVGMNIDAKEALFAEVHRVLDSGARFGIYDIMRTGEGDLAYPVPWAGSRDTSWLTGPEGYRKALEAAGFECLTENNRGAFALDFFRKIREANATRGGPPPLGLHTLMQHSTAEKVGNMEANIAAGLIAPVEMIAVKT</sequence>
<dbReference type="SUPFAM" id="SSF53335">
    <property type="entry name" value="S-adenosyl-L-methionine-dependent methyltransferases"/>
    <property type="match status" value="1"/>
</dbReference>
<accession>A0A170PSZ7</accession>
<feature type="domain" description="Methyltransferase" evidence="1">
    <location>
        <begin position="68"/>
        <end position="162"/>
    </location>
</feature>
<dbReference type="PANTHER" id="PTHR44068">
    <property type="entry name" value="ZGC:194242"/>
    <property type="match status" value="1"/>
</dbReference>
<gene>
    <name evidence="2" type="ORF">MGWOODY_Hyp305</name>
</gene>
<proteinExistence type="predicted"/>
<dbReference type="Gene3D" id="3.40.50.150">
    <property type="entry name" value="Vaccinia Virus protein VP39"/>
    <property type="match status" value="1"/>
</dbReference>
<organism evidence="2">
    <name type="scientific">hydrothermal vent metagenome</name>
    <dbReference type="NCBI Taxonomy" id="652676"/>
    <lineage>
        <taxon>unclassified sequences</taxon>
        <taxon>metagenomes</taxon>
        <taxon>ecological metagenomes</taxon>
    </lineage>
</organism>